<dbReference type="Proteomes" id="UP000692954">
    <property type="component" value="Unassembled WGS sequence"/>
</dbReference>
<dbReference type="OrthoDB" id="299426at2759"/>
<keyword evidence="2" id="KW-1185">Reference proteome</keyword>
<proteinExistence type="predicted"/>
<organism evidence="1 2">
    <name type="scientific">Paramecium sonneborni</name>
    <dbReference type="NCBI Taxonomy" id="65129"/>
    <lineage>
        <taxon>Eukaryota</taxon>
        <taxon>Sar</taxon>
        <taxon>Alveolata</taxon>
        <taxon>Ciliophora</taxon>
        <taxon>Intramacronucleata</taxon>
        <taxon>Oligohymenophorea</taxon>
        <taxon>Peniculida</taxon>
        <taxon>Parameciidae</taxon>
        <taxon>Paramecium</taxon>
    </lineage>
</organism>
<name>A0A8S1PPN0_9CILI</name>
<dbReference type="EMBL" id="CAJJDN010000083">
    <property type="protein sequence ID" value="CAD8104991.1"/>
    <property type="molecule type" value="Genomic_DNA"/>
</dbReference>
<accession>A0A8S1PPN0</accession>
<evidence type="ECO:0000313" key="2">
    <source>
        <dbReference type="Proteomes" id="UP000692954"/>
    </source>
</evidence>
<protein>
    <submittedName>
        <fullName evidence="1">Uncharacterized protein</fullName>
    </submittedName>
</protein>
<dbReference type="AlphaFoldDB" id="A0A8S1PPN0"/>
<gene>
    <name evidence="1" type="ORF">PSON_ATCC_30995.1.T0830125</name>
</gene>
<evidence type="ECO:0000313" key="1">
    <source>
        <dbReference type="EMBL" id="CAD8104991.1"/>
    </source>
</evidence>
<sequence length="227" mass="26599">MNSQCDQPFQYRQLRSQSLSPYNDFNLIKQLKRQLHYPPQKTQQLSSFEYMQNEEQIETNIIHSDSIQQYCKIIKSRKNSLILEANSIPINQIVGQSLESNQFNNIVPKIIVVKNLQQKLTKKKQKPLNPINPQDCNDDETNQQTFIGPNSNNVSQTQTKRDIVAILPQIKKSKLILPDEQPIKRSARYEQLMKKTCDEQLYELQSLIKKMQKQPIVKKEKKVTFLI</sequence>
<reference evidence="1" key="1">
    <citation type="submission" date="2021-01" db="EMBL/GenBank/DDBJ databases">
        <authorList>
            <consortium name="Genoscope - CEA"/>
            <person name="William W."/>
        </authorList>
    </citation>
    <scope>NUCLEOTIDE SEQUENCE</scope>
</reference>
<comment type="caution">
    <text evidence="1">The sequence shown here is derived from an EMBL/GenBank/DDBJ whole genome shotgun (WGS) entry which is preliminary data.</text>
</comment>